<feature type="non-terminal residue" evidence="2">
    <location>
        <position position="1"/>
    </location>
</feature>
<organism evidence="2">
    <name type="scientific">Pasteuria penetrans</name>
    <dbReference type="NCBI Taxonomy" id="86005"/>
    <lineage>
        <taxon>Bacteria</taxon>
        <taxon>Bacillati</taxon>
        <taxon>Bacillota</taxon>
        <taxon>Bacilli</taxon>
        <taxon>Bacillales</taxon>
        <taxon>Pasteuriaceae</taxon>
        <taxon>Pasteuria</taxon>
    </lineage>
</organism>
<evidence type="ECO:0000259" key="1">
    <source>
        <dbReference type="Pfam" id="PF07943"/>
    </source>
</evidence>
<dbReference type="GO" id="GO:0006508">
    <property type="term" value="P:proteolysis"/>
    <property type="evidence" value="ECO:0007669"/>
    <property type="project" value="InterPro"/>
</dbReference>
<accession>Q6PYD4</accession>
<feature type="domain" description="Peptidase S11 D-Ala-D-Ala carboxypeptidase A C-terminal" evidence="1">
    <location>
        <begin position="4"/>
        <end position="75"/>
    </location>
</feature>
<keyword evidence="2" id="KW-0121">Carboxypeptidase</keyword>
<dbReference type="EMBL" id="AY570909">
    <property type="protein sequence ID" value="AAS73151.1"/>
    <property type="molecule type" value="Genomic_DNA"/>
</dbReference>
<dbReference type="GO" id="GO:0009002">
    <property type="term" value="F:serine-type D-Ala-D-Ala carboxypeptidase activity"/>
    <property type="evidence" value="ECO:0007669"/>
    <property type="project" value="InterPro"/>
</dbReference>
<dbReference type="InterPro" id="IPR037167">
    <property type="entry name" value="Peptidase_S11_C_sf"/>
</dbReference>
<protein>
    <submittedName>
        <fullName evidence="2">Putative D-alanyl-D-alanine-carboxypeptidase</fullName>
    </submittedName>
</protein>
<dbReference type="SUPFAM" id="SSF69189">
    <property type="entry name" value="Penicillin-binding protein associated domain"/>
    <property type="match status" value="1"/>
</dbReference>
<name>Q6PYD4_PASPE</name>
<dbReference type="InterPro" id="IPR012907">
    <property type="entry name" value="Peptidase_S11_C"/>
</dbReference>
<gene>
    <name evidence="2" type="primary">dacF</name>
</gene>
<evidence type="ECO:0000313" key="2">
    <source>
        <dbReference type="EMBL" id="AAS73151.1"/>
    </source>
</evidence>
<dbReference type="Gene3D" id="2.60.410.10">
    <property type="entry name" value="D-Ala-D-Ala carboxypeptidase, C-terminal domain"/>
    <property type="match status" value="1"/>
</dbReference>
<dbReference type="AlphaFoldDB" id="Q6PYD4"/>
<dbReference type="Pfam" id="PF07943">
    <property type="entry name" value="PBP5_C"/>
    <property type="match status" value="1"/>
</dbReference>
<reference evidence="2" key="1">
    <citation type="submission" date="2004-03" db="EMBL/GenBank/DDBJ databases">
        <title>Identification of dacF gene in Pasteuria penetrans P20.</title>
        <authorList>
            <person name="Nong G."/>
            <person name="Preston J.F."/>
        </authorList>
    </citation>
    <scope>NUCLEOTIDE SEQUENCE</scope>
    <source>
        <strain evidence="2">P20</strain>
    </source>
</reference>
<proteinExistence type="predicted"/>
<sequence>FRTYTRRVLYRKGEPIANYQVEDGEPERLVLRAPYEVGVLLKRSEGQPKITTRVSLSDLGAPLKAGQKIGELLVDLRGQ</sequence>
<feature type="non-terminal residue" evidence="2">
    <location>
        <position position="79"/>
    </location>
</feature>
<dbReference type="InterPro" id="IPR015956">
    <property type="entry name" value="Peniciliin-bd_prot_C_sf"/>
</dbReference>
<keyword evidence="2" id="KW-0645">Protease</keyword>
<keyword evidence="2" id="KW-0378">Hydrolase</keyword>